<sequence>MPSKTIGPQKPAPKEGTVRKRRAHHKSRRGCRNCKLRKVKCDETRPKCEKCVSFGVNCNYDSGSKASDLQPSYDKQVTLLTPPTTPPSQGLGPRIKIPTTLYPPIITGDDLSSFQLDTESLSRLDRFQHRTVGTIGTKSAGKLFAHLTVDLALAHPYLMHVVQVLTVIHDRYLSPNPYSKQTLTEVFHLSRAAALFNRKLSEPIQLQDRDGLWATAALLGLIAFSLTDASDAEESWPLAVNEDADPLEWISIAESKSAIWNLTNPLRPDSRFSIMKHDYETSHPAFKVPLHGIEGIPPQFVELYDLNDWVSARVNPYYTSVHIMMPLLPIPCERASIIRFLAFVGHMDEGFKKLLRARDARALLLLAYWYAKVWKAVWWIERRAVLECKAICLYLDKHHKDDKLLQEMLMFPKRRCGLAIDTNWMGEEERVRFNTGTGSDAILASMELFRARFEGTATQQGFSVVWPVCSTENRTESS</sequence>
<dbReference type="RefSeq" id="XP_018067940.1">
    <property type="nucleotide sequence ID" value="XM_018205495.1"/>
</dbReference>
<keyword evidence="5" id="KW-1185">Reference proteome</keyword>
<dbReference type="InterPro" id="IPR053157">
    <property type="entry name" value="Sterol_Uptake_Regulator"/>
</dbReference>
<protein>
    <recommendedName>
        <fullName evidence="3">Zn(2)-C6 fungal-type domain-containing protein</fullName>
    </recommendedName>
</protein>
<dbReference type="InterPro" id="IPR001138">
    <property type="entry name" value="Zn2Cys6_DnaBD"/>
</dbReference>
<proteinExistence type="predicted"/>
<organism evidence="4 5">
    <name type="scientific">Mollisia scopiformis</name>
    <name type="common">Conifer needle endophyte fungus</name>
    <name type="synonym">Phialocephala scopiformis</name>
    <dbReference type="NCBI Taxonomy" id="149040"/>
    <lineage>
        <taxon>Eukaryota</taxon>
        <taxon>Fungi</taxon>
        <taxon>Dikarya</taxon>
        <taxon>Ascomycota</taxon>
        <taxon>Pezizomycotina</taxon>
        <taxon>Leotiomycetes</taxon>
        <taxon>Helotiales</taxon>
        <taxon>Mollisiaceae</taxon>
        <taxon>Mollisia</taxon>
    </lineage>
</organism>
<dbReference type="GO" id="GO:0008270">
    <property type="term" value="F:zinc ion binding"/>
    <property type="evidence" value="ECO:0007669"/>
    <property type="project" value="InterPro"/>
</dbReference>
<dbReference type="PANTHER" id="PTHR47784">
    <property type="entry name" value="STEROL UPTAKE CONTROL PROTEIN 2"/>
    <property type="match status" value="1"/>
</dbReference>
<dbReference type="OrthoDB" id="416217at2759"/>
<dbReference type="PROSITE" id="PS50048">
    <property type="entry name" value="ZN2_CY6_FUNGAL_2"/>
    <property type="match status" value="1"/>
</dbReference>
<keyword evidence="1" id="KW-0539">Nucleus</keyword>
<dbReference type="InParanoid" id="A0A194X061"/>
<dbReference type="EMBL" id="KQ947422">
    <property type="protein sequence ID" value="KUJ13585.1"/>
    <property type="molecule type" value="Genomic_DNA"/>
</dbReference>
<dbReference type="PANTHER" id="PTHR47784:SF9">
    <property type="entry name" value="ZN(II)2CYS6 TRANSCRIPTION FACTOR (EUROFUNG)"/>
    <property type="match status" value="1"/>
</dbReference>
<accession>A0A194X061</accession>
<dbReference type="SUPFAM" id="SSF57701">
    <property type="entry name" value="Zn2/Cys6 DNA-binding domain"/>
    <property type="match status" value="1"/>
</dbReference>
<dbReference type="GeneID" id="28815221"/>
<dbReference type="PROSITE" id="PS00463">
    <property type="entry name" value="ZN2_CY6_FUNGAL_1"/>
    <property type="match status" value="1"/>
</dbReference>
<feature type="region of interest" description="Disordered" evidence="2">
    <location>
        <begin position="1"/>
        <end position="29"/>
    </location>
</feature>
<dbReference type="CDD" id="cd00067">
    <property type="entry name" value="GAL4"/>
    <property type="match status" value="1"/>
</dbReference>
<dbReference type="SMART" id="SM00066">
    <property type="entry name" value="GAL4"/>
    <property type="match status" value="1"/>
</dbReference>
<gene>
    <name evidence="4" type="ORF">LY89DRAFT_160287</name>
</gene>
<dbReference type="Proteomes" id="UP000070700">
    <property type="component" value="Unassembled WGS sequence"/>
</dbReference>
<dbReference type="GO" id="GO:0001228">
    <property type="term" value="F:DNA-binding transcription activator activity, RNA polymerase II-specific"/>
    <property type="evidence" value="ECO:0007669"/>
    <property type="project" value="TreeGrafter"/>
</dbReference>
<dbReference type="KEGG" id="psco:LY89DRAFT_160287"/>
<dbReference type="Pfam" id="PF00172">
    <property type="entry name" value="Zn_clus"/>
    <property type="match status" value="1"/>
</dbReference>
<evidence type="ECO:0000313" key="4">
    <source>
        <dbReference type="EMBL" id="KUJ13585.1"/>
    </source>
</evidence>
<evidence type="ECO:0000259" key="3">
    <source>
        <dbReference type="PROSITE" id="PS50048"/>
    </source>
</evidence>
<evidence type="ECO:0000313" key="5">
    <source>
        <dbReference type="Proteomes" id="UP000070700"/>
    </source>
</evidence>
<dbReference type="Gene3D" id="4.10.240.10">
    <property type="entry name" value="Zn(2)-C6 fungal-type DNA-binding domain"/>
    <property type="match status" value="1"/>
</dbReference>
<name>A0A194X061_MOLSC</name>
<dbReference type="AlphaFoldDB" id="A0A194X061"/>
<reference evidence="4 5" key="1">
    <citation type="submission" date="2015-10" db="EMBL/GenBank/DDBJ databases">
        <title>Full genome of DAOMC 229536 Phialocephala scopiformis, a fungal endophyte of spruce producing the potent anti-insectan compound rugulosin.</title>
        <authorList>
            <consortium name="DOE Joint Genome Institute"/>
            <person name="Walker A.K."/>
            <person name="Frasz S.L."/>
            <person name="Seifert K.A."/>
            <person name="Miller J.D."/>
            <person name="Mondo S.J."/>
            <person name="Labutti K."/>
            <person name="Lipzen A."/>
            <person name="Dockter R."/>
            <person name="Kennedy M."/>
            <person name="Grigoriev I.V."/>
            <person name="Spatafora J.W."/>
        </authorList>
    </citation>
    <scope>NUCLEOTIDE SEQUENCE [LARGE SCALE GENOMIC DNA]</scope>
    <source>
        <strain evidence="4 5">CBS 120377</strain>
    </source>
</reference>
<evidence type="ECO:0000256" key="1">
    <source>
        <dbReference type="ARBA" id="ARBA00023242"/>
    </source>
</evidence>
<evidence type="ECO:0000256" key="2">
    <source>
        <dbReference type="SAM" id="MobiDB-lite"/>
    </source>
</evidence>
<dbReference type="InterPro" id="IPR036864">
    <property type="entry name" value="Zn2-C6_fun-type_DNA-bd_sf"/>
</dbReference>
<feature type="domain" description="Zn(2)-C6 fungal-type" evidence="3">
    <location>
        <begin position="30"/>
        <end position="60"/>
    </location>
</feature>
<feature type="compositionally biased region" description="Basic residues" evidence="2">
    <location>
        <begin position="19"/>
        <end position="29"/>
    </location>
</feature>